<evidence type="ECO:0000256" key="5">
    <source>
        <dbReference type="ARBA" id="ARBA00037833"/>
    </source>
</evidence>
<feature type="domain" description="LIM zinc-binding" evidence="7">
    <location>
        <begin position="91"/>
        <end position="150"/>
    </location>
</feature>
<dbReference type="PANTHER" id="PTHR24205:SF16">
    <property type="entry name" value="GH01042P-RELATED"/>
    <property type="match status" value="1"/>
</dbReference>
<feature type="domain" description="LIM zinc-binding" evidence="7">
    <location>
        <begin position="32"/>
        <end position="89"/>
    </location>
</feature>
<dbReference type="Gene3D" id="2.10.110.10">
    <property type="entry name" value="Cysteine Rich Protein"/>
    <property type="match status" value="3"/>
</dbReference>
<dbReference type="SUPFAM" id="SSF57716">
    <property type="entry name" value="Glucocorticoid receptor-like (DNA-binding domain)"/>
    <property type="match status" value="3"/>
</dbReference>
<evidence type="ECO:0000313" key="8">
    <source>
        <dbReference type="EMBL" id="CAH0563380.1"/>
    </source>
</evidence>
<dbReference type="PANTHER" id="PTHR24205">
    <property type="entry name" value="FOUR AND A HALF LIM DOMAINS PROTEIN"/>
    <property type="match status" value="1"/>
</dbReference>
<dbReference type="FunFam" id="2.10.110.10:FF:000005">
    <property type="entry name" value="Testin isoform 1"/>
    <property type="match status" value="2"/>
</dbReference>
<dbReference type="Proteomes" id="UP001154078">
    <property type="component" value="Chromosome 9"/>
</dbReference>
<organism evidence="8 9">
    <name type="scientific">Brassicogethes aeneus</name>
    <name type="common">Rape pollen beetle</name>
    <name type="synonym">Meligethes aeneus</name>
    <dbReference type="NCBI Taxonomy" id="1431903"/>
    <lineage>
        <taxon>Eukaryota</taxon>
        <taxon>Metazoa</taxon>
        <taxon>Ecdysozoa</taxon>
        <taxon>Arthropoda</taxon>
        <taxon>Hexapoda</taxon>
        <taxon>Insecta</taxon>
        <taxon>Pterygota</taxon>
        <taxon>Neoptera</taxon>
        <taxon>Endopterygota</taxon>
        <taxon>Coleoptera</taxon>
        <taxon>Polyphaga</taxon>
        <taxon>Cucujiformia</taxon>
        <taxon>Nitidulidae</taxon>
        <taxon>Meligethinae</taxon>
        <taxon>Brassicogethes</taxon>
    </lineage>
</organism>
<dbReference type="PROSITE" id="PS00478">
    <property type="entry name" value="LIM_DOMAIN_1"/>
    <property type="match status" value="1"/>
</dbReference>
<dbReference type="PROSITE" id="PS50023">
    <property type="entry name" value="LIM_DOMAIN_2"/>
    <property type="match status" value="3"/>
</dbReference>
<accession>A0A9P0FPL6</accession>
<feature type="domain" description="LIM zinc-binding" evidence="7">
    <location>
        <begin position="151"/>
        <end position="204"/>
    </location>
</feature>
<keyword evidence="2" id="KW-0677">Repeat</keyword>
<keyword evidence="3 6" id="KW-0862">Zinc</keyword>
<dbReference type="GO" id="GO:0030018">
    <property type="term" value="C:Z disc"/>
    <property type="evidence" value="ECO:0007669"/>
    <property type="project" value="TreeGrafter"/>
</dbReference>
<dbReference type="GO" id="GO:0055120">
    <property type="term" value="C:striated muscle dense body"/>
    <property type="evidence" value="ECO:0007669"/>
    <property type="project" value="UniProtKB-ARBA"/>
</dbReference>
<keyword evidence="4 6" id="KW-0440">LIM domain</keyword>
<dbReference type="Pfam" id="PF00412">
    <property type="entry name" value="LIM"/>
    <property type="match status" value="3"/>
</dbReference>
<keyword evidence="1 6" id="KW-0479">Metal-binding</keyword>
<evidence type="ECO:0000256" key="1">
    <source>
        <dbReference type="ARBA" id="ARBA00022723"/>
    </source>
</evidence>
<evidence type="ECO:0000256" key="3">
    <source>
        <dbReference type="ARBA" id="ARBA00022833"/>
    </source>
</evidence>
<evidence type="ECO:0000256" key="6">
    <source>
        <dbReference type="PROSITE-ProRule" id="PRU00125"/>
    </source>
</evidence>
<protein>
    <recommendedName>
        <fullName evidence="7">LIM zinc-binding domain-containing protein</fullName>
    </recommendedName>
</protein>
<dbReference type="AlphaFoldDB" id="A0A9P0FPL6"/>
<sequence length="204" mass="22765">MLCALFVSKCIVCSGKFKLFCSLQSSAGSDPKTCAACKETITAGILTALGKSWHPEHFCCKDCKNQITEAKFHTHEDKPVCDKCFAEKHCEKCNDCGEPITDKVLQAMGAHWHEDHFVCGDCKTKLIGTKFMEVEGKPFCTKCYTEKHASRCKGCSKPIADKAIVALDAKWHQMCFRCAKCQKPIMKDQSYRMEGDKPACVKCN</sequence>
<comment type="subcellular location">
    <subcellularLocation>
        <location evidence="5">Cytoplasm</location>
        <location evidence="5">Myofibril</location>
        <location evidence="5">Sarcomere</location>
        <location evidence="5">M line</location>
    </subcellularLocation>
</comment>
<dbReference type="InterPro" id="IPR001781">
    <property type="entry name" value="Znf_LIM"/>
</dbReference>
<keyword evidence="9" id="KW-1185">Reference proteome</keyword>
<reference evidence="8" key="1">
    <citation type="submission" date="2021-12" db="EMBL/GenBank/DDBJ databases">
        <authorList>
            <person name="King R."/>
        </authorList>
    </citation>
    <scope>NUCLEOTIDE SEQUENCE</scope>
</reference>
<proteinExistence type="predicted"/>
<dbReference type="EMBL" id="OV121140">
    <property type="protein sequence ID" value="CAH0563380.1"/>
    <property type="molecule type" value="Genomic_DNA"/>
</dbReference>
<dbReference type="FunFam" id="2.10.110.10:FF:000009">
    <property type="entry name" value="Paxillin isoform 1"/>
    <property type="match status" value="1"/>
</dbReference>
<evidence type="ECO:0000259" key="7">
    <source>
        <dbReference type="PROSITE" id="PS50023"/>
    </source>
</evidence>
<name>A0A9P0FPL6_BRAAE</name>
<dbReference type="OrthoDB" id="1112565at2759"/>
<dbReference type="SMART" id="SM00132">
    <property type="entry name" value="LIM"/>
    <property type="match status" value="3"/>
</dbReference>
<evidence type="ECO:0000313" key="9">
    <source>
        <dbReference type="Proteomes" id="UP001154078"/>
    </source>
</evidence>
<dbReference type="GO" id="GO:0005634">
    <property type="term" value="C:nucleus"/>
    <property type="evidence" value="ECO:0007669"/>
    <property type="project" value="TreeGrafter"/>
</dbReference>
<dbReference type="GO" id="GO:0031430">
    <property type="term" value="C:M band"/>
    <property type="evidence" value="ECO:0007669"/>
    <property type="project" value="UniProtKB-SubCell"/>
</dbReference>
<dbReference type="GO" id="GO:0003712">
    <property type="term" value="F:transcription coregulator activity"/>
    <property type="evidence" value="ECO:0007669"/>
    <property type="project" value="TreeGrafter"/>
</dbReference>
<evidence type="ECO:0000256" key="2">
    <source>
        <dbReference type="ARBA" id="ARBA00022737"/>
    </source>
</evidence>
<evidence type="ECO:0000256" key="4">
    <source>
        <dbReference type="ARBA" id="ARBA00023038"/>
    </source>
</evidence>
<gene>
    <name evidence="8" type="ORF">MELIAE_LOCUS12220</name>
</gene>
<dbReference type="GO" id="GO:0046872">
    <property type="term" value="F:metal ion binding"/>
    <property type="evidence" value="ECO:0007669"/>
    <property type="project" value="UniProtKB-KW"/>
</dbReference>